<dbReference type="PANTHER" id="PTHR33498:SF1">
    <property type="entry name" value="TRANSPOSASE FOR INSERTION SEQUENCE ELEMENT IS1557"/>
    <property type="match status" value="1"/>
</dbReference>
<comment type="caution">
    <text evidence="2">The sequence shown here is derived from an EMBL/GenBank/DDBJ whole genome shotgun (WGS) entry which is preliminary data.</text>
</comment>
<feature type="domain" description="Transposase IS204/IS1001/IS1096/IS1165 DDE" evidence="1">
    <location>
        <begin position="21"/>
        <end position="98"/>
    </location>
</feature>
<dbReference type="Proteomes" id="UP000321746">
    <property type="component" value="Unassembled WGS sequence"/>
</dbReference>
<accession>A0A511XPF3</accession>
<name>A0A511XPF3_9PROT</name>
<evidence type="ECO:0000313" key="2">
    <source>
        <dbReference type="EMBL" id="GEN64831.1"/>
    </source>
</evidence>
<dbReference type="EMBL" id="BJYG01000056">
    <property type="protein sequence ID" value="GEN64831.1"/>
    <property type="molecule type" value="Genomic_DNA"/>
</dbReference>
<dbReference type="InterPro" id="IPR047951">
    <property type="entry name" value="Transpos_ISL3"/>
</dbReference>
<proteinExistence type="predicted"/>
<evidence type="ECO:0000259" key="1">
    <source>
        <dbReference type="Pfam" id="PF01610"/>
    </source>
</evidence>
<reference evidence="2 3" key="1">
    <citation type="submission" date="2019-07" db="EMBL/GenBank/DDBJ databases">
        <title>Whole genome shotgun sequence of Acetobacter oeni NBRC 105207.</title>
        <authorList>
            <person name="Hosoyama A."/>
            <person name="Uohara A."/>
            <person name="Ohji S."/>
            <person name="Ichikawa N."/>
        </authorList>
    </citation>
    <scope>NUCLEOTIDE SEQUENCE [LARGE SCALE GENOMIC DNA]</scope>
    <source>
        <strain evidence="2 3">NBRC 105207</strain>
    </source>
</reference>
<dbReference type="PANTHER" id="PTHR33498">
    <property type="entry name" value="TRANSPOSASE FOR INSERTION SEQUENCE ELEMENT IS1557"/>
    <property type="match status" value="1"/>
</dbReference>
<keyword evidence="3" id="KW-1185">Reference proteome</keyword>
<protein>
    <recommendedName>
        <fullName evidence="1">Transposase IS204/IS1001/IS1096/IS1165 DDE domain-containing protein</fullName>
    </recommendedName>
</protein>
<dbReference type="Pfam" id="PF01610">
    <property type="entry name" value="DDE_Tnp_ISL3"/>
    <property type="match status" value="1"/>
</dbReference>
<evidence type="ECO:0000313" key="3">
    <source>
        <dbReference type="Proteomes" id="UP000321746"/>
    </source>
</evidence>
<gene>
    <name evidence="2" type="ORF">AOE01nite_30550</name>
</gene>
<dbReference type="AlphaFoldDB" id="A0A511XPF3"/>
<sequence>MQLTNAEAELAAAIGWTKKMHQLLCKKSEADLALLMKESKTTMLSHFVTGLQRDVKAIMAALKTPWTTSPVEGQISKLKTIKRTMFGRASSQILRARILHAI</sequence>
<dbReference type="InterPro" id="IPR002560">
    <property type="entry name" value="Transposase_DDE"/>
</dbReference>
<organism evidence="2 3">
    <name type="scientific">Acetobacter oeni</name>
    <dbReference type="NCBI Taxonomy" id="304077"/>
    <lineage>
        <taxon>Bacteria</taxon>
        <taxon>Pseudomonadati</taxon>
        <taxon>Pseudomonadota</taxon>
        <taxon>Alphaproteobacteria</taxon>
        <taxon>Acetobacterales</taxon>
        <taxon>Acetobacteraceae</taxon>
        <taxon>Acetobacter</taxon>
    </lineage>
</organism>